<evidence type="ECO:0000256" key="1">
    <source>
        <dbReference type="SAM" id="MobiDB-lite"/>
    </source>
</evidence>
<reference evidence="2" key="1">
    <citation type="submission" date="2021-03" db="EMBL/GenBank/DDBJ databases">
        <title>Comparative genomics and phylogenomic investigation of the class Geoglossomycetes provide insights into ecological specialization and systematics.</title>
        <authorList>
            <person name="Melie T."/>
            <person name="Pirro S."/>
            <person name="Miller A.N."/>
            <person name="Quandt A."/>
        </authorList>
    </citation>
    <scope>NUCLEOTIDE SEQUENCE</scope>
    <source>
        <strain evidence="2">CAQ_001_2017</strain>
    </source>
</reference>
<evidence type="ECO:0000313" key="2">
    <source>
        <dbReference type="EMBL" id="KAH0566221.1"/>
    </source>
</evidence>
<feature type="compositionally biased region" description="Basic and acidic residues" evidence="1">
    <location>
        <begin position="76"/>
        <end position="86"/>
    </location>
</feature>
<feature type="compositionally biased region" description="Basic and acidic residues" evidence="1">
    <location>
        <begin position="11"/>
        <end position="25"/>
    </location>
</feature>
<proteinExistence type="predicted"/>
<name>A0A9P8RTP8_9PEZI</name>
<dbReference type="AlphaFoldDB" id="A0A9P8RTP8"/>
<sequence>MGRNPGGGRSPLKEKEEEAKKQVEEVECLEKEKELEWDKFEARHDKWKKEKKNLEVENNELNRQLKEALSEAQSLSKREQMLKEINSRQASEISKLSEER</sequence>
<gene>
    <name evidence="2" type="ORF">GP486_000368</name>
</gene>
<accession>A0A9P8RTP8</accession>
<evidence type="ECO:0000313" key="3">
    <source>
        <dbReference type="Proteomes" id="UP000750711"/>
    </source>
</evidence>
<feature type="region of interest" description="Disordered" evidence="1">
    <location>
        <begin position="72"/>
        <end position="100"/>
    </location>
</feature>
<protein>
    <submittedName>
        <fullName evidence="2">Uncharacterized protein</fullName>
    </submittedName>
</protein>
<dbReference type="Proteomes" id="UP000750711">
    <property type="component" value="Unassembled WGS sequence"/>
</dbReference>
<keyword evidence="3" id="KW-1185">Reference proteome</keyword>
<comment type="caution">
    <text evidence="2">The sequence shown here is derived from an EMBL/GenBank/DDBJ whole genome shotgun (WGS) entry which is preliminary data.</text>
</comment>
<dbReference type="EMBL" id="JAGHQM010000023">
    <property type="protein sequence ID" value="KAH0566221.1"/>
    <property type="molecule type" value="Genomic_DNA"/>
</dbReference>
<organism evidence="2 3">
    <name type="scientific">Trichoglossum hirsutum</name>
    <dbReference type="NCBI Taxonomy" id="265104"/>
    <lineage>
        <taxon>Eukaryota</taxon>
        <taxon>Fungi</taxon>
        <taxon>Dikarya</taxon>
        <taxon>Ascomycota</taxon>
        <taxon>Pezizomycotina</taxon>
        <taxon>Geoglossomycetes</taxon>
        <taxon>Geoglossales</taxon>
        <taxon>Geoglossaceae</taxon>
        <taxon>Trichoglossum</taxon>
    </lineage>
</organism>
<feature type="region of interest" description="Disordered" evidence="1">
    <location>
        <begin position="1"/>
        <end position="25"/>
    </location>
</feature>